<feature type="domain" description="Ketopantoate reductase C-terminal" evidence="12">
    <location>
        <begin position="167"/>
        <end position="290"/>
    </location>
</feature>
<dbReference type="Proteomes" id="UP000838160">
    <property type="component" value="Unassembled WGS sequence"/>
</dbReference>
<dbReference type="RefSeq" id="WP_237484980.1">
    <property type="nucleotide sequence ID" value="NZ_CAKLCM010000002.1"/>
</dbReference>
<evidence type="ECO:0000313" key="13">
    <source>
        <dbReference type="EMBL" id="CAH0526730.1"/>
    </source>
</evidence>
<keyword evidence="14" id="KW-1185">Reference proteome</keyword>
<dbReference type="InterPro" id="IPR013332">
    <property type="entry name" value="KPR_N"/>
</dbReference>
<feature type="domain" description="Ketopantoate reductase N-terminal" evidence="11">
    <location>
        <begin position="3"/>
        <end position="142"/>
    </location>
</feature>
<comment type="caution">
    <text evidence="13">The sequence shown here is derived from an EMBL/GenBank/DDBJ whole genome shotgun (WGS) entry which is preliminary data.</text>
</comment>
<comment type="pathway">
    <text evidence="1 10">Cofactor biosynthesis; (R)-pantothenate biosynthesis; (R)-pantoate from 3-methyl-2-oxobutanoate: step 2/2.</text>
</comment>
<name>A0ABM8ZJH9_9VIBR</name>
<sequence length="296" mass="32654">MNITILGPGAIGSLWAHKLANAGHNVSLWGRDSSETLRLQLDDTSPQTFANRDPNSLVDCDLLLVTLKAWQVLPALESLKSQINQDTILVLMHNGMGTAQPVCDHFASNPVVIATTTHGAFKPNKYQVQHTGQGMTQLGGMNKAGQQCHFLQAVLDHALPEVRWNDNIQAVLWNKLAVNCAINPLTAIEQCQNGELARPPFQAIIEPIVLEIVKVMQAEGIATDFQTLLATVNQVISHTATNFSSMRQDVYHQRKTEIDFINGYLISVAKQHHLATPENSKLYQAIKQIEQGWITS</sequence>
<protein>
    <recommendedName>
        <fullName evidence="4 10">2-dehydropantoate 2-reductase</fullName>
        <ecNumber evidence="3 10">1.1.1.169</ecNumber>
    </recommendedName>
    <alternativeName>
        <fullName evidence="8 10">Ketopantoate reductase</fullName>
    </alternativeName>
</protein>
<dbReference type="InterPro" id="IPR003710">
    <property type="entry name" value="ApbA"/>
</dbReference>
<evidence type="ECO:0000256" key="7">
    <source>
        <dbReference type="ARBA" id="ARBA00023002"/>
    </source>
</evidence>
<dbReference type="NCBIfam" id="TIGR00745">
    <property type="entry name" value="apbA_panE"/>
    <property type="match status" value="1"/>
</dbReference>
<reference evidence="13" key="1">
    <citation type="submission" date="2021-12" db="EMBL/GenBank/DDBJ databases">
        <authorList>
            <person name="Rodrigo-Torres L."/>
            <person name="Arahal R. D."/>
            <person name="Lucena T."/>
        </authorList>
    </citation>
    <scope>NUCLEOTIDE SEQUENCE</scope>
    <source>
        <strain evidence="13">CECT 8226</strain>
    </source>
</reference>
<evidence type="ECO:0000256" key="6">
    <source>
        <dbReference type="ARBA" id="ARBA00022857"/>
    </source>
</evidence>
<accession>A0ABM8ZJH9</accession>
<evidence type="ECO:0000259" key="12">
    <source>
        <dbReference type="Pfam" id="PF08546"/>
    </source>
</evidence>
<dbReference type="GO" id="GO:0008677">
    <property type="term" value="F:2-dehydropantoate 2-reductase activity"/>
    <property type="evidence" value="ECO:0007669"/>
    <property type="project" value="UniProtKB-EC"/>
</dbReference>
<dbReference type="SUPFAM" id="SSF48179">
    <property type="entry name" value="6-phosphogluconate dehydrogenase C-terminal domain-like"/>
    <property type="match status" value="1"/>
</dbReference>
<evidence type="ECO:0000256" key="4">
    <source>
        <dbReference type="ARBA" id="ARBA00019465"/>
    </source>
</evidence>
<comment type="similarity">
    <text evidence="2 10">Belongs to the ketopantoate reductase family.</text>
</comment>
<evidence type="ECO:0000259" key="11">
    <source>
        <dbReference type="Pfam" id="PF02558"/>
    </source>
</evidence>
<organism evidence="13 14">
    <name type="scientific">Vibrio hippocampi</name>
    <dbReference type="NCBI Taxonomy" id="654686"/>
    <lineage>
        <taxon>Bacteria</taxon>
        <taxon>Pseudomonadati</taxon>
        <taxon>Pseudomonadota</taxon>
        <taxon>Gammaproteobacteria</taxon>
        <taxon>Vibrionales</taxon>
        <taxon>Vibrionaceae</taxon>
        <taxon>Vibrio</taxon>
    </lineage>
</organism>
<dbReference type="NCBIfam" id="NF005087">
    <property type="entry name" value="PRK06522.1-1"/>
    <property type="match status" value="1"/>
</dbReference>
<evidence type="ECO:0000256" key="2">
    <source>
        <dbReference type="ARBA" id="ARBA00007870"/>
    </source>
</evidence>
<evidence type="ECO:0000256" key="5">
    <source>
        <dbReference type="ARBA" id="ARBA00022655"/>
    </source>
</evidence>
<keyword evidence="7 10" id="KW-0560">Oxidoreductase</keyword>
<proteinExistence type="inferred from homology"/>
<dbReference type="SUPFAM" id="SSF51735">
    <property type="entry name" value="NAD(P)-binding Rossmann-fold domains"/>
    <property type="match status" value="1"/>
</dbReference>
<evidence type="ECO:0000256" key="8">
    <source>
        <dbReference type="ARBA" id="ARBA00032024"/>
    </source>
</evidence>
<dbReference type="PANTHER" id="PTHR43765:SF2">
    <property type="entry name" value="2-DEHYDROPANTOATE 2-REDUCTASE"/>
    <property type="match status" value="1"/>
</dbReference>
<gene>
    <name evidence="13" type="primary">panE</name>
    <name evidence="13" type="ORF">VHP8226_02102</name>
</gene>
<evidence type="ECO:0000256" key="10">
    <source>
        <dbReference type="RuleBase" id="RU362068"/>
    </source>
</evidence>
<keyword evidence="5 10" id="KW-0566">Pantothenate biosynthesis</keyword>
<dbReference type="InterPro" id="IPR036291">
    <property type="entry name" value="NAD(P)-bd_dom_sf"/>
</dbReference>
<dbReference type="InterPro" id="IPR008927">
    <property type="entry name" value="6-PGluconate_DH-like_C_sf"/>
</dbReference>
<dbReference type="InterPro" id="IPR050838">
    <property type="entry name" value="Ketopantoate_reductase"/>
</dbReference>
<evidence type="ECO:0000313" key="14">
    <source>
        <dbReference type="Proteomes" id="UP000838160"/>
    </source>
</evidence>
<dbReference type="InterPro" id="IPR013752">
    <property type="entry name" value="KPA_reductase"/>
</dbReference>
<dbReference type="EC" id="1.1.1.169" evidence="3 10"/>
<dbReference type="PANTHER" id="PTHR43765">
    <property type="entry name" value="2-DEHYDROPANTOATE 2-REDUCTASE-RELATED"/>
    <property type="match status" value="1"/>
</dbReference>
<evidence type="ECO:0000256" key="3">
    <source>
        <dbReference type="ARBA" id="ARBA00013014"/>
    </source>
</evidence>
<dbReference type="EMBL" id="CAKLCM010000002">
    <property type="protein sequence ID" value="CAH0526730.1"/>
    <property type="molecule type" value="Genomic_DNA"/>
</dbReference>
<dbReference type="Pfam" id="PF08546">
    <property type="entry name" value="ApbA_C"/>
    <property type="match status" value="1"/>
</dbReference>
<dbReference type="Gene3D" id="3.40.50.720">
    <property type="entry name" value="NAD(P)-binding Rossmann-like Domain"/>
    <property type="match status" value="1"/>
</dbReference>
<dbReference type="Gene3D" id="1.10.1040.10">
    <property type="entry name" value="N-(1-d-carboxylethyl)-l-norvaline Dehydrogenase, domain 2"/>
    <property type="match status" value="1"/>
</dbReference>
<evidence type="ECO:0000256" key="9">
    <source>
        <dbReference type="ARBA" id="ARBA00048793"/>
    </source>
</evidence>
<dbReference type="InterPro" id="IPR013328">
    <property type="entry name" value="6PGD_dom2"/>
</dbReference>
<evidence type="ECO:0000256" key="1">
    <source>
        <dbReference type="ARBA" id="ARBA00004994"/>
    </source>
</evidence>
<comment type="catalytic activity">
    <reaction evidence="9 10">
        <text>(R)-pantoate + NADP(+) = 2-dehydropantoate + NADPH + H(+)</text>
        <dbReference type="Rhea" id="RHEA:16233"/>
        <dbReference type="ChEBI" id="CHEBI:11561"/>
        <dbReference type="ChEBI" id="CHEBI:15378"/>
        <dbReference type="ChEBI" id="CHEBI:15980"/>
        <dbReference type="ChEBI" id="CHEBI:57783"/>
        <dbReference type="ChEBI" id="CHEBI:58349"/>
        <dbReference type="EC" id="1.1.1.169"/>
    </reaction>
</comment>
<dbReference type="Pfam" id="PF02558">
    <property type="entry name" value="ApbA"/>
    <property type="match status" value="1"/>
</dbReference>
<keyword evidence="6 10" id="KW-0521">NADP</keyword>
<comment type="function">
    <text evidence="10">Catalyzes the NADPH-dependent reduction of ketopantoate into pantoic acid.</text>
</comment>